<reference evidence="2 3" key="1">
    <citation type="journal article" date="2020" name="IScience">
        <title>Genome Sequencing of the Endangered Kingdonia uniflora (Circaeasteraceae, Ranunculales) Reveals Potential Mechanisms of Evolutionary Specialization.</title>
        <authorList>
            <person name="Sun Y."/>
            <person name="Deng T."/>
            <person name="Zhang A."/>
            <person name="Moore M.J."/>
            <person name="Landis J.B."/>
            <person name="Lin N."/>
            <person name="Zhang H."/>
            <person name="Zhang X."/>
            <person name="Huang J."/>
            <person name="Zhang X."/>
            <person name="Sun H."/>
            <person name="Wang H."/>
        </authorList>
    </citation>
    <scope>NUCLEOTIDE SEQUENCE [LARGE SCALE GENOMIC DNA]</scope>
    <source>
        <strain evidence="2">TB1705</strain>
        <tissue evidence="2">Leaf</tissue>
    </source>
</reference>
<evidence type="ECO:0000256" key="1">
    <source>
        <dbReference type="SAM" id="MobiDB-lite"/>
    </source>
</evidence>
<accession>A0A7J7LM94</accession>
<feature type="region of interest" description="Disordered" evidence="1">
    <location>
        <begin position="125"/>
        <end position="173"/>
    </location>
</feature>
<sequence>MEKKKIKRLKFHDALISVLYPPPPPPPPQCMQKKDVGLEEISLAISPDESLDSEDEDSPSDDSYGDCSLKKLTRAQRKRLRRKKLKEAASCPCRKVIGPLMDGNDYNDKPVQEDSVSKMIGNSIQDSDAEIDIPDDPRICTTQNKLKQRRMTKRLKRDSADRQSNGDFDHQGT</sequence>
<dbReference type="EMBL" id="JACGCM010002201">
    <property type="protein sequence ID" value="KAF6143650.1"/>
    <property type="molecule type" value="Genomic_DNA"/>
</dbReference>
<keyword evidence="3" id="KW-1185">Reference proteome</keyword>
<feature type="compositionally biased region" description="Acidic residues" evidence="1">
    <location>
        <begin position="49"/>
        <end position="64"/>
    </location>
</feature>
<dbReference type="AlphaFoldDB" id="A0A7J7LM94"/>
<evidence type="ECO:0000313" key="2">
    <source>
        <dbReference type="EMBL" id="KAF6143650.1"/>
    </source>
</evidence>
<feature type="compositionally biased region" description="Pro residues" evidence="1">
    <location>
        <begin position="20"/>
        <end position="29"/>
    </location>
</feature>
<evidence type="ECO:0000313" key="3">
    <source>
        <dbReference type="Proteomes" id="UP000541444"/>
    </source>
</evidence>
<protein>
    <submittedName>
        <fullName evidence="2">Uncharacterized protein</fullName>
    </submittedName>
</protein>
<comment type="caution">
    <text evidence="2">The sequence shown here is derived from an EMBL/GenBank/DDBJ whole genome shotgun (WGS) entry which is preliminary data.</text>
</comment>
<dbReference type="OrthoDB" id="763372at2759"/>
<feature type="compositionally biased region" description="Basic residues" evidence="1">
    <location>
        <begin position="146"/>
        <end position="156"/>
    </location>
</feature>
<proteinExistence type="predicted"/>
<name>A0A7J7LM94_9MAGN</name>
<organism evidence="2 3">
    <name type="scientific">Kingdonia uniflora</name>
    <dbReference type="NCBI Taxonomy" id="39325"/>
    <lineage>
        <taxon>Eukaryota</taxon>
        <taxon>Viridiplantae</taxon>
        <taxon>Streptophyta</taxon>
        <taxon>Embryophyta</taxon>
        <taxon>Tracheophyta</taxon>
        <taxon>Spermatophyta</taxon>
        <taxon>Magnoliopsida</taxon>
        <taxon>Ranunculales</taxon>
        <taxon>Circaeasteraceae</taxon>
        <taxon>Kingdonia</taxon>
    </lineage>
</organism>
<dbReference type="Proteomes" id="UP000541444">
    <property type="component" value="Unassembled WGS sequence"/>
</dbReference>
<feature type="region of interest" description="Disordered" evidence="1">
    <location>
        <begin position="19"/>
        <end position="69"/>
    </location>
</feature>
<gene>
    <name evidence="2" type="ORF">GIB67_004179</name>
</gene>